<dbReference type="Proteomes" id="UP000006038">
    <property type="component" value="Unassembled WGS sequence"/>
</dbReference>
<evidence type="ECO:0000256" key="11">
    <source>
        <dbReference type="ARBA" id="ARBA00023180"/>
    </source>
</evidence>
<dbReference type="HOGENOM" id="CLU_000288_18_22_1"/>
<dbReference type="InterPro" id="IPR032675">
    <property type="entry name" value="LRR_dom_sf"/>
</dbReference>
<feature type="signal peptide" evidence="12">
    <location>
        <begin position="1"/>
        <end position="18"/>
    </location>
</feature>
<dbReference type="EnsemblPlants" id="OB02G17780.1">
    <property type="protein sequence ID" value="OB02G17780.1"/>
    <property type="gene ID" value="OB02G17780"/>
</dbReference>
<organism evidence="14">
    <name type="scientific">Oryza brachyantha</name>
    <name type="common">malo sina</name>
    <dbReference type="NCBI Taxonomy" id="4533"/>
    <lineage>
        <taxon>Eukaryota</taxon>
        <taxon>Viridiplantae</taxon>
        <taxon>Streptophyta</taxon>
        <taxon>Embryophyta</taxon>
        <taxon>Tracheophyta</taxon>
        <taxon>Spermatophyta</taxon>
        <taxon>Magnoliopsida</taxon>
        <taxon>Liliopsida</taxon>
        <taxon>Poales</taxon>
        <taxon>Poaceae</taxon>
        <taxon>BOP clade</taxon>
        <taxon>Oryzoideae</taxon>
        <taxon>Oryzeae</taxon>
        <taxon>Oryzinae</taxon>
        <taxon>Oryza</taxon>
    </lineage>
</organism>
<evidence type="ECO:0000256" key="6">
    <source>
        <dbReference type="ARBA" id="ARBA00022729"/>
    </source>
</evidence>
<dbReference type="InterPro" id="IPR001611">
    <property type="entry name" value="Leu-rich_rpt"/>
</dbReference>
<dbReference type="Gene3D" id="1.10.510.10">
    <property type="entry name" value="Transferase(Phosphotransferase) domain 1"/>
    <property type="match status" value="1"/>
</dbReference>
<name>J3LAW1_ORYBR</name>
<dbReference type="Pfam" id="PF08263">
    <property type="entry name" value="LRRNT_2"/>
    <property type="match status" value="1"/>
</dbReference>
<keyword evidence="10" id="KW-0675">Receptor</keyword>
<evidence type="ECO:0000313" key="14">
    <source>
        <dbReference type="EnsemblPlants" id="OB02G17780.1"/>
    </source>
</evidence>
<dbReference type="PANTHER" id="PTHR48052">
    <property type="entry name" value="UNNAMED PRODUCT"/>
    <property type="match status" value="1"/>
</dbReference>
<dbReference type="Gramene" id="OB02G17780.1">
    <property type="protein sequence ID" value="OB02G17780.1"/>
    <property type="gene ID" value="OB02G17780"/>
</dbReference>
<dbReference type="FunFam" id="3.80.10.10:FF:000400">
    <property type="entry name" value="Nuclear pore complex protein NUP107"/>
    <property type="match status" value="1"/>
</dbReference>
<evidence type="ECO:0000256" key="5">
    <source>
        <dbReference type="ARBA" id="ARBA00022692"/>
    </source>
</evidence>
<keyword evidence="5" id="KW-0812">Transmembrane</keyword>
<sequence length="333" mass="35966">MVAAGFSFLLTLLLFAAAVPPASMVGAQAATDQLALMSFKLRITSDPSSALASWGGNQSIHVCQWQGVTCSMQGLRRKRVVALDLSNLGLSGTIDPSIGNLTYLRKPDLLVNDLTGNIPSELGRLLDFQHVNLSLSGGIPPAMGDMFKLLIVQLQHNMLDGAMPRTIGLLGNLEVLNLYNNILSGSIPPEIGNLTSLRIKNLQLRGNQLSGTVPSFLGNLSSLTILNLGTNRFYGEIVSLQGLSSLTSLILQENNLHEYGLGNEVSILGDIYSYGILLLEMFTGKRPTGSEFGEALSLHNYIQMALPDNLINIVDQHLLVPEDNDGEERNSRQ</sequence>
<evidence type="ECO:0000256" key="12">
    <source>
        <dbReference type="SAM" id="SignalP"/>
    </source>
</evidence>
<reference evidence="14" key="1">
    <citation type="submission" date="2013-04" db="UniProtKB">
        <authorList>
            <consortium name="EnsemblPlants"/>
        </authorList>
    </citation>
    <scope>IDENTIFICATION</scope>
</reference>
<evidence type="ECO:0000259" key="13">
    <source>
        <dbReference type="Pfam" id="PF08263"/>
    </source>
</evidence>
<keyword evidence="11" id="KW-0325">Glycoprotein</keyword>
<dbReference type="Pfam" id="PF00560">
    <property type="entry name" value="LRR_1"/>
    <property type="match status" value="2"/>
</dbReference>
<evidence type="ECO:0000256" key="2">
    <source>
        <dbReference type="ARBA" id="ARBA00009592"/>
    </source>
</evidence>
<proteinExistence type="inferred from homology"/>
<keyword evidence="7" id="KW-0677">Repeat</keyword>
<dbReference type="GO" id="GO:0005886">
    <property type="term" value="C:plasma membrane"/>
    <property type="evidence" value="ECO:0007669"/>
    <property type="project" value="UniProtKB-SubCell"/>
</dbReference>
<evidence type="ECO:0000256" key="4">
    <source>
        <dbReference type="ARBA" id="ARBA00022614"/>
    </source>
</evidence>
<dbReference type="SUPFAM" id="SSF52058">
    <property type="entry name" value="L domain-like"/>
    <property type="match status" value="1"/>
</dbReference>
<comment type="subcellular location">
    <subcellularLocation>
        <location evidence="1">Cell membrane</location>
        <topology evidence="1">Single-pass type I membrane protein</topology>
    </subcellularLocation>
</comment>
<accession>J3LAW1</accession>
<keyword evidence="8" id="KW-1133">Transmembrane helix</keyword>
<dbReference type="PANTHER" id="PTHR48052:SF38">
    <property type="entry name" value="PROTEIN KINASE DOMAIN-CONTAINING PROTEIN"/>
    <property type="match status" value="1"/>
</dbReference>
<evidence type="ECO:0000256" key="9">
    <source>
        <dbReference type="ARBA" id="ARBA00023136"/>
    </source>
</evidence>
<dbReference type="STRING" id="4533.J3LAW1"/>
<dbReference type="AlphaFoldDB" id="J3LAW1"/>
<dbReference type="Gene3D" id="3.80.10.10">
    <property type="entry name" value="Ribonuclease Inhibitor"/>
    <property type="match status" value="2"/>
</dbReference>
<feature type="domain" description="Leucine-rich repeat-containing N-terminal plant-type" evidence="13">
    <location>
        <begin position="30"/>
        <end position="71"/>
    </location>
</feature>
<evidence type="ECO:0000256" key="1">
    <source>
        <dbReference type="ARBA" id="ARBA00004251"/>
    </source>
</evidence>
<dbReference type="FunFam" id="3.80.10.10:FF:000383">
    <property type="entry name" value="Leucine-rich repeat receptor protein kinase EMS1"/>
    <property type="match status" value="1"/>
</dbReference>
<dbReference type="SUPFAM" id="SSF56112">
    <property type="entry name" value="Protein kinase-like (PK-like)"/>
    <property type="match status" value="1"/>
</dbReference>
<dbReference type="OMA" id="YIQMALP"/>
<evidence type="ECO:0000313" key="15">
    <source>
        <dbReference type="Proteomes" id="UP000006038"/>
    </source>
</evidence>
<keyword evidence="4" id="KW-0433">Leucine-rich repeat</keyword>
<dbReference type="eggNOG" id="ENOG502QPYS">
    <property type="taxonomic scope" value="Eukaryota"/>
</dbReference>
<dbReference type="InterPro" id="IPR013210">
    <property type="entry name" value="LRR_N_plant-typ"/>
</dbReference>
<evidence type="ECO:0000256" key="10">
    <source>
        <dbReference type="ARBA" id="ARBA00023170"/>
    </source>
</evidence>
<feature type="chain" id="PRO_5003773662" description="Leucine-rich repeat-containing N-terminal plant-type domain-containing protein" evidence="12">
    <location>
        <begin position="19"/>
        <end position="333"/>
    </location>
</feature>
<comment type="similarity">
    <text evidence="2">Belongs to the RLP family.</text>
</comment>
<protein>
    <recommendedName>
        <fullName evidence="13">Leucine-rich repeat-containing N-terminal plant-type domain-containing protein</fullName>
    </recommendedName>
</protein>
<evidence type="ECO:0000256" key="8">
    <source>
        <dbReference type="ARBA" id="ARBA00022989"/>
    </source>
</evidence>
<dbReference type="InterPro" id="IPR011009">
    <property type="entry name" value="Kinase-like_dom_sf"/>
</dbReference>
<evidence type="ECO:0000256" key="3">
    <source>
        <dbReference type="ARBA" id="ARBA00022475"/>
    </source>
</evidence>
<keyword evidence="9" id="KW-0472">Membrane</keyword>
<keyword evidence="6 12" id="KW-0732">Signal</keyword>
<evidence type="ECO:0000256" key="7">
    <source>
        <dbReference type="ARBA" id="ARBA00022737"/>
    </source>
</evidence>
<keyword evidence="15" id="KW-1185">Reference proteome</keyword>
<keyword evidence="3" id="KW-1003">Cell membrane</keyword>